<feature type="transmembrane region" description="Helical" evidence="1">
    <location>
        <begin position="211"/>
        <end position="230"/>
    </location>
</feature>
<keyword evidence="3" id="KW-1185">Reference proteome</keyword>
<evidence type="ECO:0008006" key="4">
    <source>
        <dbReference type="Google" id="ProtNLM"/>
    </source>
</evidence>
<evidence type="ECO:0000256" key="1">
    <source>
        <dbReference type="SAM" id="Phobius"/>
    </source>
</evidence>
<dbReference type="PANTHER" id="PTHR34821:SF2">
    <property type="entry name" value="INNER MEMBRANE PROTEIN YDCZ"/>
    <property type="match status" value="1"/>
</dbReference>
<dbReference type="OrthoDB" id="6463253at2"/>
<dbReference type="STRING" id="1912961.BU204_26520"/>
<proteinExistence type="predicted"/>
<keyword evidence="1" id="KW-1133">Transmembrane helix</keyword>
<dbReference type="PANTHER" id="PTHR34821">
    <property type="entry name" value="INNER MEMBRANE PROTEIN YDCZ"/>
    <property type="match status" value="1"/>
</dbReference>
<gene>
    <name evidence="2" type="ORF">BU204_26520</name>
</gene>
<dbReference type="GO" id="GO:0005886">
    <property type="term" value="C:plasma membrane"/>
    <property type="evidence" value="ECO:0007669"/>
    <property type="project" value="TreeGrafter"/>
</dbReference>
<protein>
    <recommendedName>
        <fullName evidence="4">EamA-like transporter family protein</fullName>
    </recommendedName>
</protein>
<feature type="transmembrane region" description="Helical" evidence="1">
    <location>
        <begin position="151"/>
        <end position="170"/>
    </location>
</feature>
<organism evidence="2 3">
    <name type="scientific">Actinophytocola xanthii</name>
    <dbReference type="NCBI Taxonomy" id="1912961"/>
    <lineage>
        <taxon>Bacteria</taxon>
        <taxon>Bacillati</taxon>
        <taxon>Actinomycetota</taxon>
        <taxon>Actinomycetes</taxon>
        <taxon>Pseudonocardiales</taxon>
        <taxon>Pseudonocardiaceae</taxon>
    </lineage>
</organism>
<comment type="caution">
    <text evidence="2">The sequence shown here is derived from an EMBL/GenBank/DDBJ whole genome shotgun (WGS) entry which is preliminary data.</text>
</comment>
<name>A0A1Q8CH04_9PSEU</name>
<feature type="transmembrane region" description="Helical" evidence="1">
    <location>
        <begin position="176"/>
        <end position="199"/>
    </location>
</feature>
<dbReference type="Proteomes" id="UP000185596">
    <property type="component" value="Unassembled WGS sequence"/>
</dbReference>
<feature type="transmembrane region" description="Helical" evidence="1">
    <location>
        <begin position="46"/>
        <end position="66"/>
    </location>
</feature>
<dbReference type="InterPro" id="IPR006750">
    <property type="entry name" value="YdcZ"/>
</dbReference>
<feature type="transmembrane region" description="Helical" evidence="1">
    <location>
        <begin position="295"/>
        <end position="315"/>
    </location>
</feature>
<dbReference type="Pfam" id="PF04657">
    <property type="entry name" value="DMT_YdcZ"/>
    <property type="match status" value="2"/>
</dbReference>
<accession>A0A1Q8CH04</accession>
<feature type="transmembrane region" description="Helical" evidence="1">
    <location>
        <begin position="269"/>
        <end position="289"/>
    </location>
</feature>
<dbReference type="EMBL" id="MSIE01000053">
    <property type="protein sequence ID" value="OLF13600.1"/>
    <property type="molecule type" value="Genomic_DNA"/>
</dbReference>
<feature type="transmembrane region" description="Helical" evidence="1">
    <location>
        <begin position="242"/>
        <end position="262"/>
    </location>
</feature>
<keyword evidence="1" id="KW-0812">Transmembrane</keyword>
<feature type="transmembrane region" description="Helical" evidence="1">
    <location>
        <begin position="109"/>
        <end position="131"/>
    </location>
</feature>
<feature type="transmembrane region" description="Helical" evidence="1">
    <location>
        <begin position="87"/>
        <end position="103"/>
    </location>
</feature>
<keyword evidence="1" id="KW-0472">Membrane</keyword>
<reference evidence="2 3" key="1">
    <citation type="submission" date="2016-12" db="EMBL/GenBank/DDBJ databases">
        <title>The draft genome sequence of Actinophytocola sp. 11-183.</title>
        <authorList>
            <person name="Wang W."/>
            <person name="Yuan L."/>
        </authorList>
    </citation>
    <scope>NUCLEOTIDE SEQUENCE [LARGE SCALE GENOMIC DNA]</scope>
    <source>
        <strain evidence="2 3">11-183</strain>
    </source>
</reference>
<sequence length="317" mass="31368">MSTVISSPHPPAHVRVAGAALAALGGVALAVQGRINGQLGHLIHDGVFAALISFGTGTILLVAAVSSTPSARAGLRRLRSSVRGGRLRVWQCLGGACGAFLVTTQGLTVSILGVAVFTVAVVAGQVVASLVVDRQGVGPGGPQPVTPPRAVGALLAVVAVVIAVSDHGAIEDAGGLWWALLPAVAGLGLAWQLAVNGLVRVAADHVVVPTLVNFSVGTIVLLLAAAVDALVRGLPAALPGDWWLYVGGPLGIVTVLTAVSAVRFTGVLLLGLSSVAGQLLGAVLLDLVVPTTGGLTVAGAVGTALTMVAVGIAAIRR</sequence>
<evidence type="ECO:0000313" key="3">
    <source>
        <dbReference type="Proteomes" id="UP000185596"/>
    </source>
</evidence>
<dbReference type="AlphaFoldDB" id="A0A1Q8CH04"/>
<evidence type="ECO:0000313" key="2">
    <source>
        <dbReference type="EMBL" id="OLF13600.1"/>
    </source>
</evidence>